<evidence type="ECO:0000259" key="6">
    <source>
        <dbReference type="Pfam" id="PF00208"/>
    </source>
</evidence>
<evidence type="ECO:0000256" key="2">
    <source>
        <dbReference type="ARBA" id="ARBA00013213"/>
    </source>
</evidence>
<dbReference type="Proteomes" id="UP000244066">
    <property type="component" value="Unassembled WGS sequence"/>
</dbReference>
<dbReference type="InterPro" id="IPR022697">
    <property type="entry name" value="HDH_short"/>
</dbReference>
<evidence type="ECO:0000256" key="3">
    <source>
        <dbReference type="ARBA" id="ARBA00023002"/>
    </source>
</evidence>
<evidence type="ECO:0000256" key="4">
    <source>
        <dbReference type="PIRSR" id="PIRSR036497-1"/>
    </source>
</evidence>
<dbReference type="PROSITE" id="PS01042">
    <property type="entry name" value="HOMOSER_DHGENASE"/>
    <property type="match status" value="1"/>
</dbReference>
<dbReference type="GO" id="GO:0009088">
    <property type="term" value="P:threonine biosynthetic process"/>
    <property type="evidence" value="ECO:0007669"/>
    <property type="project" value="UniProtKB-UniPathway"/>
</dbReference>
<feature type="binding site" evidence="5">
    <location>
        <position position="124"/>
    </location>
    <ligand>
        <name>NADPH</name>
        <dbReference type="ChEBI" id="CHEBI:57783"/>
    </ligand>
</feature>
<dbReference type="FunFam" id="3.40.50.720:FF:000554">
    <property type="entry name" value="Homoserine dehydrogenase"/>
    <property type="match status" value="1"/>
</dbReference>
<organism evidence="8 9">
    <name type="scientific">Candidatus Terraquivivens tikiterensis</name>
    <dbReference type="NCBI Taxonomy" id="1980982"/>
    <lineage>
        <taxon>Archaea</taxon>
        <taxon>Nitrososphaerota</taxon>
        <taxon>Candidatus Wolframiiraptoraceae</taxon>
        <taxon>Candidatus Terraquivivens</taxon>
    </lineage>
</organism>
<dbReference type="AlphaFoldDB" id="A0A2R7Y9I8"/>
<dbReference type="UniPathway" id="UPA00050">
    <property type="reaction ID" value="UER00063"/>
</dbReference>
<dbReference type="InterPro" id="IPR019811">
    <property type="entry name" value="HDH_CS"/>
</dbReference>
<dbReference type="SUPFAM" id="SSF55347">
    <property type="entry name" value="Glyceraldehyde-3-phosphate dehydrogenase-like, C-terminal domain"/>
    <property type="match status" value="1"/>
</dbReference>
<dbReference type="EC" id="1.1.1.3" evidence="2"/>
<dbReference type="InterPro" id="IPR001342">
    <property type="entry name" value="HDH_cat"/>
</dbReference>
<proteinExistence type="inferred from homology"/>
<dbReference type="NCBIfam" id="NF004976">
    <property type="entry name" value="PRK06349.1"/>
    <property type="match status" value="1"/>
</dbReference>
<evidence type="ECO:0000313" key="9">
    <source>
        <dbReference type="Proteomes" id="UP000244066"/>
    </source>
</evidence>
<dbReference type="NCBIfam" id="NF004912">
    <property type="entry name" value="PRK06270.1"/>
    <property type="match status" value="1"/>
</dbReference>
<evidence type="ECO:0000259" key="7">
    <source>
        <dbReference type="Pfam" id="PF00742"/>
    </source>
</evidence>
<dbReference type="GO" id="GO:0004412">
    <property type="term" value="F:homoserine dehydrogenase activity"/>
    <property type="evidence" value="ECO:0007669"/>
    <property type="project" value="UniProtKB-EC"/>
</dbReference>
<protein>
    <recommendedName>
        <fullName evidence="2">homoserine dehydrogenase</fullName>
        <ecNumber evidence="2">1.1.1.3</ecNumber>
    </recommendedName>
</protein>
<name>A0A2R7Y9I8_9ARCH</name>
<dbReference type="PANTHER" id="PTHR43331">
    <property type="entry name" value="HOMOSERINE DEHYDROGENASE"/>
    <property type="match status" value="1"/>
</dbReference>
<dbReference type="Gene3D" id="3.30.360.10">
    <property type="entry name" value="Dihydrodipicolinate Reductase, domain 2"/>
    <property type="match status" value="1"/>
</dbReference>
<dbReference type="PIRSF" id="PIRSF036497">
    <property type="entry name" value="HDH_short"/>
    <property type="match status" value="1"/>
</dbReference>
<keyword evidence="3" id="KW-0560">Oxidoreductase</keyword>
<dbReference type="Gene3D" id="3.40.50.720">
    <property type="entry name" value="NAD(P)-binding Rossmann-like Domain"/>
    <property type="match status" value="1"/>
</dbReference>
<feature type="domain" description="Homoserine dehydrogenase catalytic" evidence="7">
    <location>
        <begin position="156"/>
        <end position="328"/>
    </location>
</feature>
<dbReference type="Pfam" id="PF00742">
    <property type="entry name" value="Homoserine_dh"/>
    <property type="match status" value="1"/>
</dbReference>
<dbReference type="EMBL" id="NDWU01000003">
    <property type="protein sequence ID" value="PUA34156.1"/>
    <property type="molecule type" value="Genomic_DNA"/>
</dbReference>
<dbReference type="Pfam" id="PF00208">
    <property type="entry name" value="ELFV_dehydrog"/>
    <property type="match status" value="1"/>
</dbReference>
<evidence type="ECO:0000313" key="8">
    <source>
        <dbReference type="EMBL" id="PUA34156.1"/>
    </source>
</evidence>
<comment type="caution">
    <text evidence="8">The sequence shown here is derived from an EMBL/GenBank/DDBJ whole genome shotgun (WGS) entry which is preliminary data.</text>
</comment>
<dbReference type="SUPFAM" id="SSF51735">
    <property type="entry name" value="NAD(P)-binding Rossmann-fold domains"/>
    <property type="match status" value="1"/>
</dbReference>
<gene>
    <name evidence="8" type="ORF">B9J98_01920</name>
</gene>
<feature type="binding site" evidence="5">
    <location>
        <begin position="7"/>
        <end position="12"/>
    </location>
    <ligand>
        <name>NADP(+)</name>
        <dbReference type="ChEBI" id="CHEBI:58349"/>
    </ligand>
</feature>
<evidence type="ECO:0000256" key="5">
    <source>
        <dbReference type="PIRSR" id="PIRSR036497-2"/>
    </source>
</evidence>
<keyword evidence="5" id="KW-0521">NADP</keyword>
<reference evidence="8 9" key="1">
    <citation type="submission" date="2017-04" db="EMBL/GenBank/DDBJ databases">
        <title>Draft Aigarchaeota genome from a New Zealand hot spring.</title>
        <authorList>
            <person name="Reysenbach A.-L."/>
            <person name="Donaho J.A."/>
            <person name="Gerhart J."/>
            <person name="Kelley J.F."/>
            <person name="Kouba K."/>
            <person name="Podar M."/>
            <person name="Stott M."/>
        </authorList>
    </citation>
    <scope>NUCLEOTIDE SEQUENCE [LARGE SCALE GENOMIC DNA]</scope>
    <source>
        <strain evidence="8">NZ13_MG1</strain>
    </source>
</reference>
<sequence length="340" mass="36340">MNIMIVGFGTVGQSLAQLLLGYRDFLKKAYGMVVRVVAIVDSKGAAVSQRGLDLDMALRCKREHGTVAKMPSVGSEMSALDVLRSVEADVLVEATHTNLMNGEPGMTNIVNALQLGLNVVTVNKGPLALAMPMLKEMAEHRKLALKFSGSVGGGLPVLAFAKECAMGDRIVKVEGVLNGTTNYILTRMEEGLGFDEALAEAQEKGYAERDPTLDISGMDTACKLVILANEVLGKRVTLKDLKIEGIAEIKPEDIKMAKSSGKVIRLIGVAEESGVFVKPLAVDRSDPLAVKYAYNAVTLTLENSGRHTITGKGAGGRETATAIIRDLISIKERLIGYKIV</sequence>
<dbReference type="FunFam" id="3.30.360.10:FF:000005">
    <property type="entry name" value="Homoserine dehydrogenase"/>
    <property type="match status" value="1"/>
</dbReference>
<dbReference type="InterPro" id="IPR006096">
    <property type="entry name" value="Glu/Leu/Phe/Val/Trp_DH_C"/>
</dbReference>
<accession>A0A2R7Y9I8</accession>
<feature type="active site" description="Proton donor" evidence="4">
    <location>
        <position position="223"/>
    </location>
</feature>
<feature type="binding site" evidence="5">
    <location>
        <position position="208"/>
    </location>
    <ligand>
        <name>L-homoserine</name>
        <dbReference type="ChEBI" id="CHEBI:57476"/>
    </ligand>
</feature>
<dbReference type="UniPathway" id="UPA00051">
    <property type="reaction ID" value="UER00465"/>
</dbReference>
<feature type="domain" description="Glutamate/phenylalanine/leucine/valine/L-tryptophan dehydrogenase C-terminal" evidence="6">
    <location>
        <begin position="3"/>
        <end position="108"/>
    </location>
</feature>
<dbReference type="PANTHER" id="PTHR43331:SF1">
    <property type="entry name" value="HOMOSERINE DEHYDROGENASE"/>
    <property type="match status" value="1"/>
</dbReference>
<evidence type="ECO:0000256" key="1">
    <source>
        <dbReference type="ARBA" id="ARBA00006753"/>
    </source>
</evidence>
<dbReference type="InterPro" id="IPR036291">
    <property type="entry name" value="NAD(P)-bd_dom_sf"/>
</dbReference>
<comment type="similarity">
    <text evidence="1">Belongs to the homoserine dehydrogenase family.</text>
</comment>